<dbReference type="KEGG" id="ach:Achl_3401"/>
<sequence>MGSNSDIGQLVQLGSWDVWKGALAKPGASWEGILAGRLGDRDIMPRCAPEDFPISGWRVVHTAEEPWAEKVLILAAPSASIAGRWVLIQLAGGREGWWLGGPASHVPVPVREVWRQGLHLKWARDAFLVERGSTPDATVELLNVGDRVWEPTEEDRRHVQGMVLDLQGEQLGTGWYAHGLTDQLPALMPGARVTLPVSFNHTELQHLSPGSCLLAANLSSLHLWTGTRAALRVM</sequence>
<organism evidence="1 2">
    <name type="scientific">Pseudarthrobacter chlorophenolicus (strain ATCC 700700 / DSM 12829 / CIP 107037 / JCM 12360 / KCTC 9906 / NCIMB 13794 / A6)</name>
    <name type="common">Arthrobacter chlorophenolicus</name>
    <dbReference type="NCBI Taxonomy" id="452863"/>
    <lineage>
        <taxon>Bacteria</taxon>
        <taxon>Bacillati</taxon>
        <taxon>Actinomycetota</taxon>
        <taxon>Actinomycetes</taxon>
        <taxon>Micrococcales</taxon>
        <taxon>Micrococcaceae</taxon>
        <taxon>Pseudarthrobacter</taxon>
    </lineage>
</organism>
<dbReference type="HOGENOM" id="CLU_1128359_0_0_11"/>
<dbReference type="EMBL" id="CP001341">
    <property type="protein sequence ID" value="ACL41358.1"/>
    <property type="molecule type" value="Genomic_DNA"/>
</dbReference>
<evidence type="ECO:0000313" key="1">
    <source>
        <dbReference type="EMBL" id="ACL41358.1"/>
    </source>
</evidence>
<reference evidence="1" key="1">
    <citation type="submission" date="2009-01" db="EMBL/GenBank/DDBJ databases">
        <title>Complete sequence of chromosome of Arthrobacter chlorophenolicus A6.</title>
        <authorList>
            <consortium name="US DOE Joint Genome Institute"/>
            <person name="Lucas S."/>
            <person name="Copeland A."/>
            <person name="Lapidus A."/>
            <person name="Glavina del Rio T."/>
            <person name="Tice H."/>
            <person name="Bruce D."/>
            <person name="Goodwin L."/>
            <person name="Pitluck S."/>
            <person name="Goltsman E."/>
            <person name="Clum A."/>
            <person name="Larimer F."/>
            <person name="Land M."/>
            <person name="Hauser L."/>
            <person name="Kyrpides N."/>
            <person name="Mikhailova N."/>
            <person name="Jansson J."/>
            <person name="Richardson P."/>
        </authorList>
    </citation>
    <scope>NUCLEOTIDE SEQUENCE [LARGE SCALE GENOMIC DNA]</scope>
    <source>
        <strain evidence="1">A6</strain>
    </source>
</reference>
<accession>B8HH67</accession>
<dbReference type="STRING" id="452863.Achl_3401"/>
<proteinExistence type="predicted"/>
<dbReference type="OrthoDB" id="4964525at2"/>
<protein>
    <submittedName>
        <fullName evidence="1">Uncharacterized protein</fullName>
    </submittedName>
</protein>
<keyword evidence="2" id="KW-1185">Reference proteome</keyword>
<dbReference type="Proteomes" id="UP000002505">
    <property type="component" value="Chromosome"/>
</dbReference>
<gene>
    <name evidence="1" type="ordered locus">Achl_3401</name>
</gene>
<name>B8HH67_PSECP</name>
<dbReference type="eggNOG" id="ENOG502ZPI6">
    <property type="taxonomic scope" value="Bacteria"/>
</dbReference>
<evidence type="ECO:0000313" key="2">
    <source>
        <dbReference type="Proteomes" id="UP000002505"/>
    </source>
</evidence>
<dbReference type="AlphaFoldDB" id="B8HH67"/>